<sequence length="214" mass="24688">MQVQYKTLKSFLLCVTYKPPDCNVACFKDLRDRYTQALVYGLPILVVGDLNCDLLVNSSNSRTLNNLGTSLNMKQLLTQPIRVTETSKTLIDVIFTSNTAIIVDNGIVETHFSDAQATGVVARSFKYYDPRSFLSDLKKIPWYENILSDDVNEKLLHFNEAFFRVLDNHAPFKEIKIKHWRCPFINEEIKKKMTKTDQAHKIARETGALMDWQY</sequence>
<protein>
    <recommendedName>
        <fullName evidence="4">Endonuclease/exonuclease/phosphatase domain-containing protein</fullName>
    </recommendedName>
</protein>
<accession>A0AAD9QD07</accession>
<evidence type="ECO:0000313" key="2">
    <source>
        <dbReference type="EMBL" id="KAK2559238.1"/>
    </source>
</evidence>
<dbReference type="EMBL" id="JARQWQ010000041">
    <property type="protein sequence ID" value="KAK2559238.1"/>
    <property type="molecule type" value="Genomic_DNA"/>
</dbReference>
<gene>
    <name evidence="1" type="ORF">P5673_018260</name>
    <name evidence="2" type="ORF">P5673_018380</name>
</gene>
<evidence type="ECO:0000313" key="3">
    <source>
        <dbReference type="Proteomes" id="UP001249851"/>
    </source>
</evidence>
<reference evidence="1" key="1">
    <citation type="journal article" date="2023" name="G3 (Bethesda)">
        <title>Whole genome assembly and annotation of the endangered Caribbean coral Acropora cervicornis.</title>
        <authorList>
            <person name="Selwyn J.D."/>
            <person name="Vollmer S.V."/>
        </authorList>
    </citation>
    <scope>NUCLEOTIDE SEQUENCE</scope>
    <source>
        <strain evidence="1">K2</strain>
    </source>
</reference>
<dbReference type="Proteomes" id="UP001249851">
    <property type="component" value="Unassembled WGS sequence"/>
</dbReference>
<reference evidence="1" key="2">
    <citation type="journal article" date="2023" name="Science">
        <title>Genomic signatures of disease resistance in endangered staghorn corals.</title>
        <authorList>
            <person name="Vollmer S.V."/>
            <person name="Selwyn J.D."/>
            <person name="Despard B.A."/>
            <person name="Roesel C.L."/>
        </authorList>
    </citation>
    <scope>NUCLEOTIDE SEQUENCE</scope>
    <source>
        <strain evidence="1">K2</strain>
    </source>
</reference>
<name>A0AAD9QD07_ACRCE</name>
<comment type="caution">
    <text evidence="1">The sequence shown here is derived from an EMBL/GenBank/DDBJ whole genome shotgun (WGS) entry which is preliminary data.</text>
</comment>
<keyword evidence="3" id="KW-1185">Reference proteome</keyword>
<dbReference type="SUPFAM" id="SSF56219">
    <property type="entry name" value="DNase I-like"/>
    <property type="match status" value="1"/>
</dbReference>
<dbReference type="Gene3D" id="3.60.10.10">
    <property type="entry name" value="Endonuclease/exonuclease/phosphatase"/>
    <property type="match status" value="1"/>
</dbReference>
<evidence type="ECO:0000313" key="1">
    <source>
        <dbReference type="EMBL" id="KAK2559137.1"/>
    </source>
</evidence>
<dbReference type="InterPro" id="IPR036691">
    <property type="entry name" value="Endo/exonu/phosph_ase_sf"/>
</dbReference>
<organism evidence="1 3">
    <name type="scientific">Acropora cervicornis</name>
    <name type="common">Staghorn coral</name>
    <dbReference type="NCBI Taxonomy" id="6130"/>
    <lineage>
        <taxon>Eukaryota</taxon>
        <taxon>Metazoa</taxon>
        <taxon>Cnidaria</taxon>
        <taxon>Anthozoa</taxon>
        <taxon>Hexacorallia</taxon>
        <taxon>Scleractinia</taxon>
        <taxon>Astrocoeniina</taxon>
        <taxon>Acroporidae</taxon>
        <taxon>Acropora</taxon>
    </lineage>
</organism>
<dbReference type="EMBL" id="JARQWQ010000041">
    <property type="protein sequence ID" value="KAK2559137.1"/>
    <property type="molecule type" value="Genomic_DNA"/>
</dbReference>
<evidence type="ECO:0008006" key="4">
    <source>
        <dbReference type="Google" id="ProtNLM"/>
    </source>
</evidence>
<proteinExistence type="predicted"/>
<dbReference type="AlphaFoldDB" id="A0AAD9QD07"/>